<dbReference type="PANTHER" id="PTHR43798:SF31">
    <property type="entry name" value="AB HYDROLASE SUPERFAMILY PROTEIN YCLE"/>
    <property type="match status" value="1"/>
</dbReference>
<protein>
    <submittedName>
        <fullName evidence="3">Alpha/beta hydrolase</fullName>
    </submittedName>
</protein>
<dbReference type="PANTHER" id="PTHR43798">
    <property type="entry name" value="MONOACYLGLYCEROL LIPASE"/>
    <property type="match status" value="1"/>
</dbReference>
<dbReference type="InterPro" id="IPR029058">
    <property type="entry name" value="AB_hydrolase_fold"/>
</dbReference>
<evidence type="ECO:0000313" key="3">
    <source>
        <dbReference type="EMBL" id="RFZ90263.1"/>
    </source>
</evidence>
<comment type="caution">
    <text evidence="3">The sequence shown here is derived from an EMBL/GenBank/DDBJ whole genome shotgun (WGS) entry which is preliminary data.</text>
</comment>
<name>A0A372NPS8_9SPHI</name>
<reference evidence="3 4" key="1">
    <citation type="submission" date="2018-08" db="EMBL/GenBank/DDBJ databases">
        <title>Mucilaginibacter sp. MYSH2.</title>
        <authorList>
            <person name="Seo T."/>
        </authorList>
    </citation>
    <scope>NUCLEOTIDE SEQUENCE [LARGE SCALE GENOMIC DNA]</scope>
    <source>
        <strain evidence="3 4">MYSH2</strain>
    </source>
</reference>
<gene>
    <name evidence="3" type="ORF">D0C36_20925</name>
</gene>
<organism evidence="3 4">
    <name type="scientific">Mucilaginibacter conchicola</name>
    <dbReference type="NCBI Taxonomy" id="2303333"/>
    <lineage>
        <taxon>Bacteria</taxon>
        <taxon>Pseudomonadati</taxon>
        <taxon>Bacteroidota</taxon>
        <taxon>Sphingobacteriia</taxon>
        <taxon>Sphingobacteriales</taxon>
        <taxon>Sphingobacteriaceae</taxon>
        <taxon>Mucilaginibacter</taxon>
    </lineage>
</organism>
<accession>A0A372NPS8</accession>
<dbReference type="RefSeq" id="WP_117393677.1">
    <property type="nucleotide sequence ID" value="NZ_QWDC01000004.1"/>
</dbReference>
<dbReference type="Pfam" id="PF00561">
    <property type="entry name" value="Abhydrolase_1"/>
    <property type="match status" value="1"/>
</dbReference>
<evidence type="ECO:0000313" key="4">
    <source>
        <dbReference type="Proteomes" id="UP000264217"/>
    </source>
</evidence>
<evidence type="ECO:0000259" key="2">
    <source>
        <dbReference type="Pfam" id="PF00561"/>
    </source>
</evidence>
<dbReference type="Gene3D" id="3.40.50.1820">
    <property type="entry name" value="alpha/beta hydrolase"/>
    <property type="match status" value="1"/>
</dbReference>
<dbReference type="EMBL" id="QWDC01000004">
    <property type="protein sequence ID" value="RFZ90263.1"/>
    <property type="molecule type" value="Genomic_DNA"/>
</dbReference>
<dbReference type="GO" id="GO:0016020">
    <property type="term" value="C:membrane"/>
    <property type="evidence" value="ECO:0007669"/>
    <property type="project" value="TreeGrafter"/>
</dbReference>
<dbReference type="GO" id="GO:0016787">
    <property type="term" value="F:hydrolase activity"/>
    <property type="evidence" value="ECO:0007669"/>
    <property type="project" value="UniProtKB-KW"/>
</dbReference>
<evidence type="ECO:0000256" key="1">
    <source>
        <dbReference type="ARBA" id="ARBA00022801"/>
    </source>
</evidence>
<keyword evidence="1 3" id="KW-0378">Hydrolase</keyword>
<keyword evidence="4" id="KW-1185">Reference proteome</keyword>
<proteinExistence type="predicted"/>
<dbReference type="AlphaFoldDB" id="A0A372NPS8"/>
<feature type="domain" description="AB hydrolase-1" evidence="2">
    <location>
        <begin position="33"/>
        <end position="265"/>
    </location>
</feature>
<dbReference type="InterPro" id="IPR000073">
    <property type="entry name" value="AB_hydrolase_1"/>
</dbReference>
<dbReference type="PRINTS" id="PR00111">
    <property type="entry name" value="ABHYDROLASE"/>
</dbReference>
<dbReference type="Proteomes" id="UP000264217">
    <property type="component" value="Unassembled WGS sequence"/>
</dbReference>
<dbReference type="SUPFAM" id="SSF53474">
    <property type="entry name" value="alpha/beta-Hydrolases"/>
    <property type="match status" value="1"/>
</dbReference>
<dbReference type="InterPro" id="IPR050266">
    <property type="entry name" value="AB_hydrolase_sf"/>
</dbReference>
<sequence>MMEHFAAAVSGGKYIDVSGGRKLHVTDIGNGRPILLIPGLPMSNEIFGPTSVFLADAGFRAISITLSGFGLSDPAEHYPVEMHAADIDQVISILDLENVVLAGYSYGGVIAAYYAAVYSSTRLTHLMLISANVPKYSSSEDFPFGMEKDAIDQLNGFIRSDMPANLDLYGPVFALTEAEMPKATAEWLTAINLQTTPEGISEGLSLLRDTDLRQQFGNIRVPVTIMHGRTDTMVPFEIAEQAFALLSNAEMITFEEGGHWFIFTGQEVFHQALLKTLLECVPHA</sequence>
<dbReference type="OrthoDB" id="9780932at2"/>